<sequence length="223" mass="22771">MKIALLGATGGTGGEVLTQGLAAGHSITALVRTPAKLVLKNPALTVIQGDATSPADLASAFDSAEVVISTIGNGGFFAQRHPTTFYSATTTAILQAMATAGVSRLLVVTSSGVEEDPAAPLFYRKLIRPQLAPTYADMAAAEAAVEASGGPGTGGDGGDGGGGVAWTLVRPSFLRDGPLKPYRVDDRTNPAGGWKINRSAVADFLLKEAAAGEWVFKHPAMAH</sequence>
<protein>
    <submittedName>
        <fullName evidence="1">Uncharacterized protein</fullName>
    </submittedName>
</protein>
<name>A0ACC3C8C1_PYRYE</name>
<comment type="caution">
    <text evidence="1">The sequence shown here is derived from an EMBL/GenBank/DDBJ whole genome shotgun (WGS) entry which is preliminary data.</text>
</comment>
<evidence type="ECO:0000313" key="1">
    <source>
        <dbReference type="EMBL" id="KAK1866432.1"/>
    </source>
</evidence>
<dbReference type="Proteomes" id="UP000798662">
    <property type="component" value="Chromosome 2"/>
</dbReference>
<reference evidence="1" key="1">
    <citation type="submission" date="2019-11" db="EMBL/GenBank/DDBJ databases">
        <title>Nori genome reveals adaptations in red seaweeds to the harsh intertidal environment.</title>
        <authorList>
            <person name="Wang D."/>
            <person name="Mao Y."/>
        </authorList>
    </citation>
    <scope>NUCLEOTIDE SEQUENCE</scope>
    <source>
        <tissue evidence="1">Gametophyte</tissue>
    </source>
</reference>
<evidence type="ECO:0000313" key="2">
    <source>
        <dbReference type="Proteomes" id="UP000798662"/>
    </source>
</evidence>
<dbReference type="EMBL" id="CM020619">
    <property type="protein sequence ID" value="KAK1866432.1"/>
    <property type="molecule type" value="Genomic_DNA"/>
</dbReference>
<gene>
    <name evidence="1" type="ORF">I4F81_008952</name>
</gene>
<accession>A0ACC3C8C1</accession>
<proteinExistence type="predicted"/>
<organism evidence="1 2">
    <name type="scientific">Pyropia yezoensis</name>
    <name type="common">Susabi-nori</name>
    <name type="synonym">Porphyra yezoensis</name>
    <dbReference type="NCBI Taxonomy" id="2788"/>
    <lineage>
        <taxon>Eukaryota</taxon>
        <taxon>Rhodophyta</taxon>
        <taxon>Bangiophyceae</taxon>
        <taxon>Bangiales</taxon>
        <taxon>Bangiaceae</taxon>
        <taxon>Pyropia</taxon>
    </lineage>
</organism>
<keyword evidence="2" id="KW-1185">Reference proteome</keyword>